<organism evidence="2 3">
    <name type="scientific">Heyndrickxia ginsengihumi</name>
    <dbReference type="NCBI Taxonomy" id="363870"/>
    <lineage>
        <taxon>Bacteria</taxon>
        <taxon>Bacillati</taxon>
        <taxon>Bacillota</taxon>
        <taxon>Bacilli</taxon>
        <taxon>Bacillales</taxon>
        <taxon>Bacillaceae</taxon>
        <taxon>Heyndrickxia</taxon>
    </lineage>
</organism>
<comment type="caution">
    <text evidence="2">The sequence shown here is derived from an EMBL/GenBank/DDBJ whole genome shotgun (WGS) entry which is preliminary data.</text>
</comment>
<dbReference type="AlphaFoldDB" id="A0A6M0P481"/>
<keyword evidence="3" id="KW-1185">Reference proteome</keyword>
<dbReference type="InterPro" id="IPR014197">
    <property type="entry name" value="Sporulation_prot_YunB"/>
</dbReference>
<name>A0A6M0P481_9BACI</name>
<dbReference type="EMBL" id="JAAIWK010000004">
    <property type="protein sequence ID" value="NEY19273.1"/>
    <property type="molecule type" value="Genomic_DNA"/>
</dbReference>
<dbReference type="Proteomes" id="UP000476934">
    <property type="component" value="Unassembled WGS sequence"/>
</dbReference>
<dbReference type="NCBIfam" id="TIGR02832">
    <property type="entry name" value="spo_yunB"/>
    <property type="match status" value="1"/>
</dbReference>
<reference evidence="2 3" key="2">
    <citation type="submission" date="2020-03" db="EMBL/GenBank/DDBJ databases">
        <title>Bacillus aquiflavi sp. nov., isolated from yellow water of strong flavor Chinese baijiu in Yibin region of China.</title>
        <authorList>
            <person name="Xie J."/>
        </authorList>
    </citation>
    <scope>NUCLEOTIDE SEQUENCE [LARGE SCALE GENOMIC DNA]</scope>
    <source>
        <strain evidence="2 3">Gsoil 114</strain>
    </source>
</reference>
<protein>
    <submittedName>
        <fullName evidence="2">Sporulation protein YunB</fullName>
    </submittedName>
</protein>
<sequence>MGKFRTRRPRRGPLPMRYVLLLSFAFFIFSTIISIVIIDKGIEPTLMKYADSETKKLAAYVTNQAIEDNIANKNLKNQLNSVDVKTLNVVQASIENDIIKDLKEIETGKIQSLEEIAHDDGFGKGDQSKNEIFSVPLGKVTNIALLGNLGPNIPVQFQMVGDLESTDFKVKKEEYGINNALFYIYFKMKIKMQVVIPFSSHTITYSRDVPLMMSNEKGDVPQFYNGDSKSTNPTIELPKSSK</sequence>
<proteinExistence type="predicted"/>
<evidence type="ECO:0000256" key="1">
    <source>
        <dbReference type="SAM" id="MobiDB-lite"/>
    </source>
</evidence>
<reference evidence="2 3" key="1">
    <citation type="submission" date="2020-02" db="EMBL/GenBank/DDBJ databases">
        <authorList>
            <person name="Feng H."/>
        </authorList>
    </citation>
    <scope>NUCLEOTIDE SEQUENCE [LARGE SCALE GENOMIC DNA]</scope>
    <source>
        <strain evidence="2 3">Gsoil 114</strain>
    </source>
</reference>
<feature type="region of interest" description="Disordered" evidence="1">
    <location>
        <begin position="220"/>
        <end position="242"/>
    </location>
</feature>
<accession>A0A6M0P481</accession>
<dbReference type="PIRSF" id="PIRSF021383">
    <property type="entry name" value="YunB"/>
    <property type="match status" value="1"/>
</dbReference>
<gene>
    <name evidence="2" type="primary">yunB</name>
    <name evidence="2" type="ORF">G4D61_04735</name>
</gene>
<dbReference type="RefSeq" id="WP_025727075.1">
    <property type="nucleotide sequence ID" value="NZ_JAAIWK010000004.1"/>
</dbReference>
<evidence type="ECO:0000313" key="3">
    <source>
        <dbReference type="Proteomes" id="UP000476934"/>
    </source>
</evidence>
<dbReference type="Pfam" id="PF09560">
    <property type="entry name" value="Spore_YunB"/>
    <property type="match status" value="1"/>
</dbReference>
<evidence type="ECO:0000313" key="2">
    <source>
        <dbReference type="EMBL" id="NEY19273.1"/>
    </source>
</evidence>
<feature type="compositionally biased region" description="Polar residues" evidence="1">
    <location>
        <begin position="225"/>
        <end position="234"/>
    </location>
</feature>